<organism evidence="3 4">
    <name type="scientific">Gemmatirosa kalamazoonensis</name>
    <dbReference type="NCBI Taxonomy" id="861299"/>
    <lineage>
        <taxon>Bacteria</taxon>
        <taxon>Pseudomonadati</taxon>
        <taxon>Gemmatimonadota</taxon>
        <taxon>Gemmatimonadia</taxon>
        <taxon>Gemmatimonadales</taxon>
        <taxon>Gemmatimonadaceae</taxon>
        <taxon>Gemmatirosa</taxon>
    </lineage>
</organism>
<evidence type="ECO:0000259" key="2">
    <source>
        <dbReference type="SMART" id="SM00635"/>
    </source>
</evidence>
<gene>
    <name evidence="3" type="ORF">J421_2923</name>
</gene>
<dbReference type="EMBL" id="CP007128">
    <property type="protein sequence ID" value="AHG90460.1"/>
    <property type="molecule type" value="Genomic_DNA"/>
</dbReference>
<feature type="signal peptide" evidence="1">
    <location>
        <begin position="1"/>
        <end position="19"/>
    </location>
</feature>
<dbReference type="SUPFAM" id="SSF49373">
    <property type="entry name" value="Invasin/intimin cell-adhesion fragments"/>
    <property type="match status" value="2"/>
</dbReference>
<sequence length="1187" mass="117427">MRLVNWRALVVGAVGFGLAACGDDVTVTPPAPTITLNPTSLTCTTGQTVAVGVTVTGGSNTSIAFASGGSNLTVTPAGASGATVVCNTAGAGVINVTVTSNGQTFPATIPVTINAAQSNVLAVQISQGSATVSVGGTTTLAATVSLAPGAPANTSTAVTWTSGDPTIATVNSTTGVVTGVKAGTTTITASSVANPNLKATIPVTVTAQSLVQSLTVGSSTLTLQVGQTSQIATTVTLAPGAPAGTSTGVTCTSSTTSVATISGGTTSPCTITAVSAGQSVITVKSVADTNIRQTIGLTVGALAPVRLTIQSVDVIGPNGRQPADLTNVGGNLFLTMNLDPGDNRPDSVVVVIGGQRVNCQTFTAQLAAAYRAALQNGSADVAPITCQLNTSQFNSTTGVPLVTNGQQPLSATVFFHTGTTGTGPGTQQTATIQQILTVNNASGFFVNVANTPSASQAAVNATGQATGPQGVLWRAGDITVTVLPVNFTPVVNPGTQSFTISLQDANGIVEQRTASATSGAASYSVTFPGGSGDVFNPNGDPLGQRSLAGYTSPNAGIAPAFNPQGIYTGGGTLVVVGTQAGTGNTTVLNAAGQPAGFNGGFGNTVASPIFIDNQNPQPAINFGNPTAGPPSANFANTGTSFVGFINGGFNFQNSLTPQFLVTANNILSGTTTANPDFGGVDRVSVQFFAGSSTSATTLTGGTAITTGSQLAPNASNTAFNVAISLVDALGNRRNQRVGSGVGGGPLTINATGTAVSGNQFVSFGVDVAAPTVQQTAGFTQNTVTTNGAPLTFQFAGADETGFGLNPILVTVSRTARISSTTTPVGNQPDVASNSSLTTSAPGTYCAISADAAGNLTFADTPGGTCAPIAVAGSITLPGNANGQYSITAQARDQAGNVSTSVTRIVVVDAKAPFAGGISLPQVITGNQPANFTVAASDNLELGSVSASIGYTGTLNLRYPPVAIGTAFDNVFTANNQAIALTVPNFVRSIAFTSAAGAPGSPIIASEVSAIVADLANNTAVATVQIPRNNIAGTPQSFATGSVVSNLITFSLQAFTGNNAPGNAITISGGGTANTATSATIQTVQTGTAGTFISPFQRIELYVNTGLGPNGAPTYQFIGSIPAGLVQDNPAAFPGQRVITSSFTLTSATTPLIFAPQGGQNTYDVIAVGVSANGDALIAGPIQVNVIP</sequence>
<dbReference type="RefSeq" id="WP_104022637.1">
    <property type="nucleotide sequence ID" value="NZ_CP007128.1"/>
</dbReference>
<dbReference type="SMART" id="SM00635">
    <property type="entry name" value="BID_2"/>
    <property type="match status" value="2"/>
</dbReference>
<evidence type="ECO:0000313" key="3">
    <source>
        <dbReference type="EMBL" id="AHG90460.1"/>
    </source>
</evidence>
<reference evidence="3 4" key="1">
    <citation type="journal article" date="2014" name="Genome Announc.">
        <title>Genome Sequence and Methylome of Soil Bacterium Gemmatirosa kalamazoonensis KBS708T, a Member of the Rarely Cultivated Gemmatimonadetes Phylum.</title>
        <authorList>
            <person name="Debruyn J.M."/>
            <person name="Radosevich M."/>
            <person name="Wommack K.E."/>
            <person name="Polson S.W."/>
            <person name="Hauser L.J."/>
            <person name="Fawaz M.N."/>
            <person name="Korlach J."/>
            <person name="Tsai Y.C."/>
        </authorList>
    </citation>
    <scope>NUCLEOTIDE SEQUENCE [LARGE SCALE GENOMIC DNA]</scope>
    <source>
        <strain evidence="3 4">KBS708</strain>
    </source>
</reference>
<protein>
    <submittedName>
        <fullName evidence="3">Ig domain protein group 2 domain protein</fullName>
    </submittedName>
</protein>
<dbReference type="InterPro" id="IPR003343">
    <property type="entry name" value="Big_2"/>
</dbReference>
<feature type="chain" id="PRO_5004794187" evidence="1">
    <location>
        <begin position="20"/>
        <end position="1187"/>
    </location>
</feature>
<dbReference type="KEGG" id="gba:J421_2923"/>
<evidence type="ECO:0000256" key="1">
    <source>
        <dbReference type="SAM" id="SignalP"/>
    </source>
</evidence>
<dbReference type="InterPro" id="IPR008964">
    <property type="entry name" value="Invasin/intimin_cell_adhesion"/>
</dbReference>
<dbReference type="PROSITE" id="PS51257">
    <property type="entry name" value="PROKAR_LIPOPROTEIN"/>
    <property type="match status" value="1"/>
</dbReference>
<dbReference type="Gene3D" id="2.60.40.1080">
    <property type="match status" value="2"/>
</dbReference>
<accession>W0RJE8</accession>
<dbReference type="Proteomes" id="UP000019151">
    <property type="component" value="Chromosome"/>
</dbReference>
<dbReference type="PATRIC" id="fig|861299.3.peg.2975"/>
<dbReference type="OrthoDB" id="977843at2"/>
<evidence type="ECO:0000313" key="4">
    <source>
        <dbReference type="Proteomes" id="UP000019151"/>
    </source>
</evidence>
<dbReference type="AlphaFoldDB" id="W0RJE8"/>
<dbReference type="STRING" id="861299.J421_2923"/>
<keyword evidence="1" id="KW-0732">Signal</keyword>
<dbReference type="InParanoid" id="W0RJE8"/>
<keyword evidence="4" id="KW-1185">Reference proteome</keyword>
<proteinExistence type="predicted"/>
<feature type="domain" description="BIG2" evidence="2">
    <location>
        <begin position="30"/>
        <end position="110"/>
    </location>
</feature>
<dbReference type="HOGENOM" id="CLU_272227_0_0_0"/>
<dbReference type="Pfam" id="PF02368">
    <property type="entry name" value="Big_2"/>
    <property type="match status" value="1"/>
</dbReference>
<feature type="domain" description="BIG2" evidence="2">
    <location>
        <begin position="119"/>
        <end position="203"/>
    </location>
</feature>
<name>W0RJE8_9BACT</name>
<dbReference type="eggNOG" id="COG5492">
    <property type="taxonomic scope" value="Bacteria"/>
</dbReference>